<reference evidence="15 16" key="1">
    <citation type="journal article" date="2024" name="J Genomics">
        <title>Draft genome sequencing and assembly of Favolaschia claudopus CIRM-BRFM 2984 isolated from oak limbs.</title>
        <authorList>
            <person name="Navarro D."/>
            <person name="Drula E."/>
            <person name="Chaduli D."/>
            <person name="Cazenave R."/>
            <person name="Ahrendt S."/>
            <person name="Wang J."/>
            <person name="Lipzen A."/>
            <person name="Daum C."/>
            <person name="Barry K."/>
            <person name="Grigoriev I.V."/>
            <person name="Favel A."/>
            <person name="Rosso M.N."/>
            <person name="Martin F."/>
        </authorList>
    </citation>
    <scope>NUCLEOTIDE SEQUENCE [LARGE SCALE GENOMIC DNA]</scope>
    <source>
        <strain evidence="15 16">CIRM-BRFM 2984</strain>
    </source>
</reference>
<evidence type="ECO:0000256" key="13">
    <source>
        <dbReference type="PIRSR" id="PIRSR602401-1"/>
    </source>
</evidence>
<feature type="binding site" description="axial binding residue" evidence="13">
    <location>
        <position position="471"/>
    </location>
    <ligand>
        <name>heme</name>
        <dbReference type="ChEBI" id="CHEBI:30413"/>
    </ligand>
    <ligandPart>
        <name>Fe</name>
        <dbReference type="ChEBI" id="CHEBI:18248"/>
    </ligandPart>
</feature>
<evidence type="ECO:0000256" key="9">
    <source>
        <dbReference type="ARBA" id="ARBA00023002"/>
    </source>
</evidence>
<dbReference type="Pfam" id="PF00067">
    <property type="entry name" value="p450"/>
    <property type="match status" value="1"/>
</dbReference>
<dbReference type="PANTHER" id="PTHR24305">
    <property type="entry name" value="CYTOCHROME P450"/>
    <property type="match status" value="1"/>
</dbReference>
<accession>A0AAV9Z299</accession>
<keyword evidence="8 14" id="KW-1133">Transmembrane helix</keyword>
<dbReference type="InterPro" id="IPR050121">
    <property type="entry name" value="Cytochrome_P450_monoxygenase"/>
</dbReference>
<dbReference type="PRINTS" id="PR00385">
    <property type="entry name" value="P450"/>
</dbReference>
<evidence type="ECO:0000256" key="12">
    <source>
        <dbReference type="ARBA" id="ARBA00023136"/>
    </source>
</evidence>
<dbReference type="GO" id="GO:0016020">
    <property type="term" value="C:membrane"/>
    <property type="evidence" value="ECO:0007669"/>
    <property type="project" value="UniProtKB-SubCell"/>
</dbReference>
<keyword evidence="9" id="KW-0560">Oxidoreductase</keyword>
<comment type="similarity">
    <text evidence="4">Belongs to the cytochrome P450 family.</text>
</comment>
<dbReference type="Proteomes" id="UP001362999">
    <property type="component" value="Unassembled WGS sequence"/>
</dbReference>
<keyword evidence="16" id="KW-1185">Reference proteome</keyword>
<evidence type="ECO:0000313" key="16">
    <source>
        <dbReference type="Proteomes" id="UP001362999"/>
    </source>
</evidence>
<dbReference type="GO" id="GO:0020037">
    <property type="term" value="F:heme binding"/>
    <property type="evidence" value="ECO:0007669"/>
    <property type="project" value="InterPro"/>
</dbReference>
<dbReference type="PANTHER" id="PTHR24305:SF166">
    <property type="entry name" value="CYTOCHROME P450 12A4, MITOCHONDRIAL-RELATED"/>
    <property type="match status" value="1"/>
</dbReference>
<evidence type="ECO:0000256" key="6">
    <source>
        <dbReference type="ARBA" id="ARBA00022692"/>
    </source>
</evidence>
<dbReference type="PRINTS" id="PR00463">
    <property type="entry name" value="EP450I"/>
</dbReference>
<evidence type="ECO:0000256" key="11">
    <source>
        <dbReference type="ARBA" id="ARBA00023033"/>
    </source>
</evidence>
<keyword evidence="11" id="KW-0503">Monooxygenase</keyword>
<evidence type="ECO:0000256" key="3">
    <source>
        <dbReference type="ARBA" id="ARBA00004721"/>
    </source>
</evidence>
<dbReference type="GO" id="GO:0004497">
    <property type="term" value="F:monooxygenase activity"/>
    <property type="evidence" value="ECO:0007669"/>
    <property type="project" value="UniProtKB-KW"/>
</dbReference>
<feature type="transmembrane region" description="Helical" evidence="14">
    <location>
        <begin position="6"/>
        <end position="26"/>
    </location>
</feature>
<protein>
    <submittedName>
        <fullName evidence="15">Cytochrome P450</fullName>
    </submittedName>
</protein>
<name>A0AAV9Z299_9AGAR</name>
<sequence>MIAQLVLSVIAVIVFYIFVDIARIWYRNWTSGLDYIDGPKNSSLILGNFKEMNEDPYLTSKWRKQFGPIFNFKDLFGVGELYVGDIKAVAHIVSKSDIYERTPAIQISNASIMGHGILSAVGEKHRRHRRALNPAFTVAQIRGMTELFVEKGVQLREIWTRQLTKTNGKGEIEVQGWLRRLTLDIIGQAGFNYSFDSLESEGKPNALNDAFTQIFHSPHANQYTAFRLAGGIIPILKFVPGPGWRIVRAARATMLSIGAGIVSSTKAELQASGDGKRGLDGKKDLLSSLLKANMSDSEAQRLNDGEVVGQIPAFFIAGHETTSSALAWALHELSENPSVQTKLREELLSVETDNPTLDDLNALPYLECVVRESLRVHSPVLANKRFAVKDDVVPLGKPFIGKDGKERDCIPIRKGQTLHIPMLAVNTDKSVWGEDADEFKPERWDNLPAAVSGVPGVWGNILTFFAGPHNCIGFRFSIAETKAILFVLLRAFEFEAKHPKGSIGMLVTSGVAKPGVLGKQNGEGEGLELIVKAFSGNA</sequence>
<keyword evidence="6 14" id="KW-0812">Transmembrane</keyword>
<evidence type="ECO:0000256" key="2">
    <source>
        <dbReference type="ARBA" id="ARBA00004370"/>
    </source>
</evidence>
<keyword evidence="5 13" id="KW-0349">Heme</keyword>
<evidence type="ECO:0000256" key="10">
    <source>
        <dbReference type="ARBA" id="ARBA00023004"/>
    </source>
</evidence>
<gene>
    <name evidence="15" type="ORF">R3P38DRAFT_804618</name>
</gene>
<organism evidence="15 16">
    <name type="scientific">Favolaschia claudopus</name>
    <dbReference type="NCBI Taxonomy" id="2862362"/>
    <lineage>
        <taxon>Eukaryota</taxon>
        <taxon>Fungi</taxon>
        <taxon>Dikarya</taxon>
        <taxon>Basidiomycota</taxon>
        <taxon>Agaricomycotina</taxon>
        <taxon>Agaricomycetes</taxon>
        <taxon>Agaricomycetidae</taxon>
        <taxon>Agaricales</taxon>
        <taxon>Marasmiineae</taxon>
        <taxon>Mycenaceae</taxon>
        <taxon>Favolaschia</taxon>
    </lineage>
</organism>
<evidence type="ECO:0000256" key="7">
    <source>
        <dbReference type="ARBA" id="ARBA00022723"/>
    </source>
</evidence>
<evidence type="ECO:0000256" key="14">
    <source>
        <dbReference type="SAM" id="Phobius"/>
    </source>
</evidence>
<comment type="cofactor">
    <cofactor evidence="1 13">
        <name>heme</name>
        <dbReference type="ChEBI" id="CHEBI:30413"/>
    </cofactor>
</comment>
<dbReference type="GO" id="GO:0005506">
    <property type="term" value="F:iron ion binding"/>
    <property type="evidence" value="ECO:0007669"/>
    <property type="project" value="InterPro"/>
</dbReference>
<dbReference type="InterPro" id="IPR002401">
    <property type="entry name" value="Cyt_P450_E_grp-I"/>
</dbReference>
<dbReference type="CDD" id="cd11069">
    <property type="entry name" value="CYP_FUM15-like"/>
    <property type="match status" value="1"/>
</dbReference>
<dbReference type="InterPro" id="IPR036396">
    <property type="entry name" value="Cyt_P450_sf"/>
</dbReference>
<evidence type="ECO:0000256" key="4">
    <source>
        <dbReference type="ARBA" id="ARBA00010617"/>
    </source>
</evidence>
<dbReference type="SUPFAM" id="SSF48264">
    <property type="entry name" value="Cytochrome P450"/>
    <property type="match status" value="1"/>
</dbReference>
<evidence type="ECO:0000256" key="8">
    <source>
        <dbReference type="ARBA" id="ARBA00022989"/>
    </source>
</evidence>
<evidence type="ECO:0000256" key="1">
    <source>
        <dbReference type="ARBA" id="ARBA00001971"/>
    </source>
</evidence>
<keyword evidence="10 13" id="KW-0408">Iron</keyword>
<dbReference type="EMBL" id="JAWWNJ010000235">
    <property type="protein sequence ID" value="KAK6969054.1"/>
    <property type="molecule type" value="Genomic_DNA"/>
</dbReference>
<dbReference type="InterPro" id="IPR001128">
    <property type="entry name" value="Cyt_P450"/>
</dbReference>
<dbReference type="AlphaFoldDB" id="A0AAV9Z299"/>
<comment type="subcellular location">
    <subcellularLocation>
        <location evidence="2">Membrane</location>
    </subcellularLocation>
</comment>
<comment type="caution">
    <text evidence="15">The sequence shown here is derived from an EMBL/GenBank/DDBJ whole genome shotgun (WGS) entry which is preliminary data.</text>
</comment>
<dbReference type="Gene3D" id="1.10.630.10">
    <property type="entry name" value="Cytochrome P450"/>
    <property type="match status" value="1"/>
</dbReference>
<dbReference type="GO" id="GO:0016705">
    <property type="term" value="F:oxidoreductase activity, acting on paired donors, with incorporation or reduction of molecular oxygen"/>
    <property type="evidence" value="ECO:0007669"/>
    <property type="project" value="InterPro"/>
</dbReference>
<evidence type="ECO:0000256" key="5">
    <source>
        <dbReference type="ARBA" id="ARBA00022617"/>
    </source>
</evidence>
<keyword evidence="12 14" id="KW-0472">Membrane</keyword>
<comment type="pathway">
    <text evidence="3">Secondary metabolite biosynthesis; terpenoid biosynthesis.</text>
</comment>
<keyword evidence="7 13" id="KW-0479">Metal-binding</keyword>
<proteinExistence type="inferred from homology"/>
<evidence type="ECO:0000313" key="15">
    <source>
        <dbReference type="EMBL" id="KAK6969054.1"/>
    </source>
</evidence>